<evidence type="ECO:0000313" key="1">
    <source>
        <dbReference type="EMBL" id="SDW36636.1"/>
    </source>
</evidence>
<gene>
    <name evidence="1" type="ORF">SAMN05421504_101395</name>
</gene>
<organism evidence="1 2">
    <name type="scientific">Amycolatopsis xylanica</name>
    <dbReference type="NCBI Taxonomy" id="589385"/>
    <lineage>
        <taxon>Bacteria</taxon>
        <taxon>Bacillati</taxon>
        <taxon>Actinomycetota</taxon>
        <taxon>Actinomycetes</taxon>
        <taxon>Pseudonocardiales</taxon>
        <taxon>Pseudonocardiaceae</taxon>
        <taxon>Amycolatopsis</taxon>
    </lineage>
</organism>
<sequence>MQARGALRHGNALWAASGYGPMAEGARDAYTQMRAFQDATIFGMTGEPEYAVLYLRWEVTFPEEWRAPNANMWSPWARKEGALRRLGREGVPARVKDSAVELLDAVLRRPYRRKDWNYAEVARRVDYADRLDVLYREQPLRAEFIQYVIANPQVHITRKTWTRWLERTGHSAANADHSR</sequence>
<dbReference type="AlphaFoldDB" id="A0A1H2SY47"/>
<dbReference type="EMBL" id="FNON01000001">
    <property type="protein sequence ID" value="SDW36636.1"/>
    <property type="molecule type" value="Genomic_DNA"/>
</dbReference>
<name>A0A1H2SY47_9PSEU</name>
<keyword evidence="2" id="KW-1185">Reference proteome</keyword>
<protein>
    <submittedName>
        <fullName evidence="1">Uncharacterized protein</fullName>
    </submittedName>
</protein>
<proteinExistence type="predicted"/>
<accession>A0A1H2SY47</accession>
<dbReference type="Proteomes" id="UP000199515">
    <property type="component" value="Unassembled WGS sequence"/>
</dbReference>
<evidence type="ECO:0000313" key="2">
    <source>
        <dbReference type="Proteomes" id="UP000199515"/>
    </source>
</evidence>
<reference evidence="1 2" key="1">
    <citation type="submission" date="2016-10" db="EMBL/GenBank/DDBJ databases">
        <authorList>
            <person name="de Groot N.N."/>
        </authorList>
    </citation>
    <scope>NUCLEOTIDE SEQUENCE [LARGE SCALE GENOMIC DNA]</scope>
    <source>
        <strain evidence="1 2">CPCC 202699</strain>
    </source>
</reference>